<keyword evidence="3" id="KW-1185">Reference proteome</keyword>
<feature type="transmembrane region" description="Helical" evidence="1">
    <location>
        <begin position="64"/>
        <end position="86"/>
    </location>
</feature>
<dbReference type="Gene3D" id="3.60.10.10">
    <property type="entry name" value="Endonuclease/exonuclease/phosphatase"/>
    <property type="match status" value="1"/>
</dbReference>
<dbReference type="AlphaFoldDB" id="A0ABD3NE56"/>
<dbReference type="SUPFAM" id="SSF56219">
    <property type="entry name" value="DNase I-like"/>
    <property type="match status" value="1"/>
</dbReference>
<dbReference type="InterPro" id="IPR036691">
    <property type="entry name" value="Endo/exonu/phosph_ase_sf"/>
</dbReference>
<evidence type="ECO:0000313" key="3">
    <source>
        <dbReference type="Proteomes" id="UP001530315"/>
    </source>
</evidence>
<accession>A0ABD3NE56</accession>
<comment type="caution">
    <text evidence="2">The sequence shown here is derived from an EMBL/GenBank/DDBJ whole genome shotgun (WGS) entry which is preliminary data.</text>
</comment>
<dbReference type="Proteomes" id="UP001530315">
    <property type="component" value="Unassembled WGS sequence"/>
</dbReference>
<proteinExistence type="predicted"/>
<keyword evidence="1" id="KW-1133">Transmembrane helix</keyword>
<keyword evidence="1" id="KW-0812">Transmembrane</keyword>
<evidence type="ECO:0000313" key="2">
    <source>
        <dbReference type="EMBL" id="KAL3773032.1"/>
    </source>
</evidence>
<protein>
    <recommendedName>
        <fullName evidence="4">Endonuclease/exonuclease/phosphatase domain-containing protein</fullName>
    </recommendedName>
</protein>
<keyword evidence="1" id="KW-0472">Membrane</keyword>
<evidence type="ECO:0008006" key="4">
    <source>
        <dbReference type="Google" id="ProtNLM"/>
    </source>
</evidence>
<reference evidence="2 3" key="1">
    <citation type="submission" date="2024-10" db="EMBL/GenBank/DDBJ databases">
        <title>Updated reference genomes for cyclostephanoid diatoms.</title>
        <authorList>
            <person name="Roberts W.R."/>
            <person name="Alverson A.J."/>
        </authorList>
    </citation>
    <scope>NUCLEOTIDE SEQUENCE [LARGE SCALE GENOMIC DNA]</scope>
    <source>
        <strain evidence="2 3">AJA276-08</strain>
    </source>
</reference>
<gene>
    <name evidence="2" type="ORF">ACHAW5_005711</name>
</gene>
<sequence length="699" mass="77927">MKRRGNNQKIQMRSAWVDYTEAAQTDVAIEGDEEDSPPSFVRECDERVKSRFPCLRSYMFRRRLSCAAVTSIFIVAGVLAFNMNIIDFGKFMTRDRVMAYDRRNLNLYHRGGGGGAPLPSSYRNKALLIVGATAIYTAFLYNSGMSSKGTADYRRYASGTGGAGQFLGSGPVAPDPNLATAARNGMIAMASTKRKLQIASWNIAAINNNPFEYWITYDENENYEKIMSDIEAFLEQPGEKDVPVSEVFTEKMFSDLEKRMSGVGWESVRSYYESDFMKRKIVSGFMKDPLLGSKRLASMPDRITNTINVVGSDEPVCRPTVINMYDGDLSNLNLWWAAWKKFMFDTPLTIQMKDGTITDPPYKMLQPIKRAKYPDITPEEEKVSLPLQTMCGAIFDAILVHMMNTVSSPDVWQSLKKTMVENLNRQKVPHTLDILGSVYGTSDIITLQEVSASFLDLARNHGLLKNYWIVSPGNMDAVRDQNSAIFLNKDTFPAGPSAEITALVENSFEEGVDVPIAKGDILAITATDRDGIPFVVVSFHGDTNGLATKPVLSAIMKAMSLDSALITHKLIFGLDANTYEKGKPGKTQDVLDWGKHYVSYGLTSCWGDVPNPSNYTTFNSRTYLQTQLNKACKKSDKRANGDVNPKDFILFGKNEFKVGHTWKDNTGEKEYIEDMAFPTLKFPSDHGILATVIEPIPPS</sequence>
<name>A0ABD3NE56_9STRA</name>
<organism evidence="2 3">
    <name type="scientific">Stephanodiscus triporus</name>
    <dbReference type="NCBI Taxonomy" id="2934178"/>
    <lineage>
        <taxon>Eukaryota</taxon>
        <taxon>Sar</taxon>
        <taxon>Stramenopiles</taxon>
        <taxon>Ochrophyta</taxon>
        <taxon>Bacillariophyta</taxon>
        <taxon>Coscinodiscophyceae</taxon>
        <taxon>Thalassiosirophycidae</taxon>
        <taxon>Stephanodiscales</taxon>
        <taxon>Stephanodiscaceae</taxon>
        <taxon>Stephanodiscus</taxon>
    </lineage>
</organism>
<evidence type="ECO:0000256" key="1">
    <source>
        <dbReference type="SAM" id="Phobius"/>
    </source>
</evidence>
<dbReference type="EMBL" id="JALLAZ020001556">
    <property type="protein sequence ID" value="KAL3773032.1"/>
    <property type="molecule type" value="Genomic_DNA"/>
</dbReference>